<dbReference type="Proteomes" id="UP000466442">
    <property type="component" value="Unassembled WGS sequence"/>
</dbReference>
<dbReference type="EMBL" id="WIXP02000007">
    <property type="protein sequence ID" value="KAF6207932.1"/>
    <property type="molecule type" value="Genomic_DNA"/>
</dbReference>
<accession>A0A6A4K4A2</accession>
<dbReference type="Gene3D" id="3.30.710.10">
    <property type="entry name" value="Potassium Channel Kv1.1, Chain A"/>
    <property type="match status" value="1"/>
</dbReference>
<dbReference type="Pfam" id="PF09494">
    <property type="entry name" value="Slx4"/>
    <property type="match status" value="1"/>
</dbReference>
<dbReference type="GO" id="GO:0006260">
    <property type="term" value="P:DNA replication"/>
    <property type="evidence" value="ECO:0007669"/>
    <property type="project" value="InterPro"/>
</dbReference>
<protein>
    <recommendedName>
        <fullName evidence="7">Structure-specific endonuclease subunit SLX4</fullName>
    </recommendedName>
</protein>
<evidence type="ECO:0000313" key="11">
    <source>
        <dbReference type="Proteomes" id="UP000466442"/>
    </source>
</evidence>
<dbReference type="OrthoDB" id="6625118at2759"/>
<dbReference type="AlphaFoldDB" id="A0A6A4K4A2"/>
<dbReference type="InterPro" id="IPR018574">
    <property type="entry name" value="Structure-sp_endonuc_su_Slx4"/>
</dbReference>
<keyword evidence="5" id="KW-0234">DNA repair</keyword>
<dbReference type="PANTHER" id="PTHR21541:SF3">
    <property type="entry name" value="STRUCTURE-SPECIFIC ENDONUCLEASE SUBUNIT SLX4"/>
    <property type="match status" value="1"/>
</dbReference>
<evidence type="ECO:0000256" key="6">
    <source>
        <dbReference type="ARBA" id="ARBA00023242"/>
    </source>
</evidence>
<evidence type="ECO:0000256" key="8">
    <source>
        <dbReference type="SAM" id="MobiDB-lite"/>
    </source>
</evidence>
<organism evidence="10 11">
    <name type="scientific">Apolygus lucorum</name>
    <name type="common">Small green plant bug</name>
    <name type="synonym">Lygocoris lucorum</name>
    <dbReference type="NCBI Taxonomy" id="248454"/>
    <lineage>
        <taxon>Eukaryota</taxon>
        <taxon>Metazoa</taxon>
        <taxon>Ecdysozoa</taxon>
        <taxon>Arthropoda</taxon>
        <taxon>Hexapoda</taxon>
        <taxon>Insecta</taxon>
        <taxon>Pterygota</taxon>
        <taxon>Neoptera</taxon>
        <taxon>Paraneoptera</taxon>
        <taxon>Hemiptera</taxon>
        <taxon>Heteroptera</taxon>
        <taxon>Panheteroptera</taxon>
        <taxon>Cimicomorpha</taxon>
        <taxon>Miridae</taxon>
        <taxon>Mirini</taxon>
        <taxon>Apolygus</taxon>
    </lineage>
</organism>
<evidence type="ECO:0000256" key="7">
    <source>
        <dbReference type="ARBA" id="ARBA00029496"/>
    </source>
</evidence>
<keyword evidence="9" id="KW-0472">Membrane</keyword>
<keyword evidence="3" id="KW-0227">DNA damage</keyword>
<reference evidence="10" key="1">
    <citation type="journal article" date="2021" name="Mol. Ecol. Resour.">
        <title>Apolygus lucorum genome provides insights into omnivorousness and mesophyll feeding.</title>
        <authorList>
            <person name="Liu Y."/>
            <person name="Liu H."/>
            <person name="Wang H."/>
            <person name="Huang T."/>
            <person name="Liu B."/>
            <person name="Yang B."/>
            <person name="Yin L."/>
            <person name="Li B."/>
            <person name="Zhang Y."/>
            <person name="Zhang S."/>
            <person name="Jiang F."/>
            <person name="Zhang X."/>
            <person name="Ren Y."/>
            <person name="Wang B."/>
            <person name="Wang S."/>
            <person name="Lu Y."/>
            <person name="Wu K."/>
            <person name="Fan W."/>
            <person name="Wang G."/>
        </authorList>
    </citation>
    <scope>NUCLEOTIDE SEQUENCE</scope>
    <source>
        <strain evidence="10">12Hb</strain>
    </source>
</reference>
<comment type="subcellular location">
    <subcellularLocation>
        <location evidence="1">Nucleus</location>
    </subcellularLocation>
</comment>
<feature type="region of interest" description="Disordered" evidence="8">
    <location>
        <begin position="206"/>
        <end position="230"/>
    </location>
</feature>
<dbReference type="GO" id="GO:0033557">
    <property type="term" value="C:Slx1-Slx4 complex"/>
    <property type="evidence" value="ECO:0007669"/>
    <property type="project" value="InterPro"/>
</dbReference>
<feature type="transmembrane region" description="Helical" evidence="9">
    <location>
        <begin position="27"/>
        <end position="45"/>
    </location>
</feature>
<feature type="compositionally biased region" description="Basic and acidic residues" evidence="8">
    <location>
        <begin position="344"/>
        <end position="362"/>
    </location>
</feature>
<keyword evidence="4" id="KW-0233">DNA recombination</keyword>
<keyword evidence="11" id="KW-1185">Reference proteome</keyword>
<evidence type="ECO:0000256" key="1">
    <source>
        <dbReference type="ARBA" id="ARBA00004123"/>
    </source>
</evidence>
<dbReference type="CDD" id="cd22999">
    <property type="entry name" value="SAP_SLX4"/>
    <property type="match status" value="1"/>
</dbReference>
<evidence type="ECO:0000256" key="5">
    <source>
        <dbReference type="ARBA" id="ARBA00023204"/>
    </source>
</evidence>
<gene>
    <name evidence="10" type="ORF">GE061_016381</name>
</gene>
<evidence type="ECO:0000256" key="4">
    <source>
        <dbReference type="ARBA" id="ARBA00023172"/>
    </source>
</evidence>
<dbReference type="GO" id="GO:0000712">
    <property type="term" value="P:resolution of meiotic recombination intermediates"/>
    <property type="evidence" value="ECO:0007669"/>
    <property type="project" value="TreeGrafter"/>
</dbReference>
<name>A0A6A4K4A2_APOLU</name>
<evidence type="ECO:0000256" key="9">
    <source>
        <dbReference type="SAM" id="Phobius"/>
    </source>
</evidence>
<comment type="similarity">
    <text evidence="2">Belongs to the SLX4 family.</text>
</comment>
<sequence length="971" mass="109647">MDVKDRFKSLPQATRTKGTRFYRIRNYVAWSVLSVGLLIGTAFHFTPAATKILSMVDEGKFEFLKIDDKIRYKLNNTGSGFAPSYQFPSLEESKAIKKESSNNSTISNRIKNENYSTFANCSQNDQDSRATKDPISDDCDDSFDLFLPKKNLPKSSTSLNSFFEVKKRSRYFDESGELRVPKVIKDDDLELALAVSLQEFEGTSTSLKPKIEETTSKSSKPPKSDSFHPRGKLKLAYSKSLLMKRTSKERERIITEKVAIVLLDKGKNVISPTLSSRFNEPYSLCSAHLKKQHYEMKTLWCLAQTDLSQVKLENFFIDIIIHFLPSNCIDDVDLFNPVDASNEDETRKGLRNETLQRTHSSEDIFGDSDGEDSCIIQSPKRLRPSESLEALENPEVGRSPNLSANKSNEEQLSLKVDSLDILSLELEESDSSGNVKNCKKLENIRDCTENFTHKTNHESPDSLQQNRILRKPLDILKHHQKLAADMLCVSKSPVSRSTEITNGSETFYVHHCIVQARCPALLENLEKNPKCLSNYSTEVCEALFAYIYAADIGRCLELNVEQKNNLKKCAKQFDIVYLVEELEKVTCSKEDVKMDISCTEYQPNVSFPYPDYAPDDVESHDKVHSTPKELQLTNPHTFESEVELNQVVLDADRSSVEEVVSREGPVSDCAITEDEDLDNYLKDGMRLSEKVNSGLKDQEINESPDKHNVTPLKAVSECEKSIDRYFQESFPSLGDIGIEFTPPPQIASKTISTLEPTPGSSKPRGIVDCVTPGGQLVVSDRATPLPDYDTMLTPELKAALHKYGIRRGIGRRKAATLLRYIYDQIHPPADHPAVAKALQDVKNSDQQNDASVESENDVYSLSSESSGDMQMFEDLGDVECSQPDIPGCDRYRLRQAVGDYIKGNTLLYAAILSYEPIWLNKFHKTIKDRGLKCNKKELMDVLDDLGITFRTEQTESQMQRKGSKRKTKRKR</sequence>
<dbReference type="GO" id="GO:0006281">
    <property type="term" value="P:DNA repair"/>
    <property type="evidence" value="ECO:0007669"/>
    <property type="project" value="UniProtKB-KW"/>
</dbReference>
<dbReference type="InterPro" id="IPR011333">
    <property type="entry name" value="SKP1/BTB/POZ_sf"/>
</dbReference>
<evidence type="ECO:0000313" key="10">
    <source>
        <dbReference type="EMBL" id="KAF6207932.1"/>
    </source>
</evidence>
<keyword evidence="9" id="KW-1133">Transmembrane helix</keyword>
<dbReference type="PANTHER" id="PTHR21541">
    <property type="entry name" value="BTB POZ DOMAIN CONTAINING 12"/>
    <property type="match status" value="1"/>
</dbReference>
<feature type="region of interest" description="Disordered" evidence="8">
    <location>
        <begin position="340"/>
        <end position="410"/>
    </location>
</feature>
<evidence type="ECO:0000256" key="2">
    <source>
        <dbReference type="ARBA" id="ARBA00006661"/>
    </source>
</evidence>
<keyword evidence="9" id="KW-0812">Transmembrane</keyword>
<proteinExistence type="inferred from homology"/>
<evidence type="ECO:0000256" key="3">
    <source>
        <dbReference type="ARBA" id="ARBA00022763"/>
    </source>
</evidence>
<keyword evidence="6" id="KW-0539">Nucleus</keyword>
<comment type="caution">
    <text evidence="10">The sequence shown here is derived from an EMBL/GenBank/DDBJ whole genome shotgun (WGS) entry which is preliminary data.</text>
</comment>